<dbReference type="SUPFAM" id="SSF57667">
    <property type="entry name" value="beta-beta-alpha zinc fingers"/>
    <property type="match status" value="1"/>
</dbReference>
<evidence type="ECO:0000256" key="7">
    <source>
        <dbReference type="PROSITE-ProRule" id="PRU00042"/>
    </source>
</evidence>
<dbReference type="AlphaFoldDB" id="A0A8S3UUA4"/>
<dbReference type="PANTHER" id="PTHR24388:SF54">
    <property type="entry name" value="PROTEIN ESCARGOT"/>
    <property type="match status" value="1"/>
</dbReference>
<protein>
    <recommendedName>
        <fullName evidence="8">C2H2-type domain-containing protein</fullName>
    </recommendedName>
</protein>
<dbReference type="Proteomes" id="UP000683360">
    <property type="component" value="Unassembled WGS sequence"/>
</dbReference>
<sequence>MEADLVDVKQLFSNMMKRVQPWILSHFIMWLDLKIAEYKVLGYMVLDKRSIYDKNHTTLYNQTSRTNTSSPASASSSEHMYIIPTQEKCVKQNGSPNITNDNTEYENLIELSNKQESLNTPGAFVSERTNIELKCVKLKSQKVEIDRQTSVSGRQENCKNNSNEKVIQNQRKQRKPGNFLHSIVNNLKQSCIKNPLVGYSGPNVCQIKNMENELPEREIQPDFAHTRYHLDKTKEVGVSKEKSENNGINIQNSQEITSLTKTKQKLLTEDLPDDIIIPAGTTTKTEISASQESAVFDEDNTPLYKSQQFSSLISLSRSRGRRRRSSNDEITYPLISTKDNEISQTYEEEPKSQSLADFYFSQNQLDEQFAVRRAKQNVCRVTAKNNDEKDDLMRNNLSVQNHQNITVKQEFVPSFRNENKSPRNHEVIGEKLSEQDESLIPHQIFDRHNHSSMSTTDDGVIAHRNREAFVVKSEPNNDDEYCCPSTTGNYDNHSFSSEGDTSSNHDISTHYEYNGDDTAEDSYMLSNSEIYGEDNSDLLQGIPGMDQHESKIMRPRSNKKRQLHCLSNQVPRDPSSGKFVCELCGGTFTNRSSYFRHKRIHGEKKFRCFLCDKAFHRKEHLQSHIHRHTKSFPLKCCKCSFESHSLDEATAHFQVSHSHHVKDSKS</sequence>
<keyword evidence="10" id="KW-1185">Reference proteome</keyword>
<dbReference type="Gene3D" id="3.30.160.60">
    <property type="entry name" value="Classic Zinc Finger"/>
    <property type="match status" value="2"/>
</dbReference>
<keyword evidence="4 7" id="KW-0863">Zinc-finger</keyword>
<dbReference type="EMBL" id="CAJPWZ010002951">
    <property type="protein sequence ID" value="CAG2248909.1"/>
    <property type="molecule type" value="Genomic_DNA"/>
</dbReference>
<dbReference type="InterPro" id="IPR036236">
    <property type="entry name" value="Znf_C2H2_sf"/>
</dbReference>
<dbReference type="GO" id="GO:0000981">
    <property type="term" value="F:DNA-binding transcription factor activity, RNA polymerase II-specific"/>
    <property type="evidence" value="ECO:0007669"/>
    <property type="project" value="TreeGrafter"/>
</dbReference>
<comment type="subcellular location">
    <subcellularLocation>
        <location evidence="1">Nucleus</location>
    </subcellularLocation>
</comment>
<evidence type="ECO:0000259" key="8">
    <source>
        <dbReference type="PROSITE" id="PS50157"/>
    </source>
</evidence>
<evidence type="ECO:0000313" key="9">
    <source>
        <dbReference type="EMBL" id="CAG2248909.1"/>
    </source>
</evidence>
<evidence type="ECO:0000256" key="3">
    <source>
        <dbReference type="ARBA" id="ARBA00022737"/>
    </source>
</evidence>
<evidence type="ECO:0000256" key="5">
    <source>
        <dbReference type="ARBA" id="ARBA00022833"/>
    </source>
</evidence>
<gene>
    <name evidence="9" type="ORF">MEDL_60658</name>
</gene>
<keyword evidence="2" id="KW-0479">Metal-binding</keyword>
<dbReference type="PROSITE" id="PS50157">
    <property type="entry name" value="ZINC_FINGER_C2H2_2"/>
    <property type="match status" value="2"/>
</dbReference>
<comment type="caution">
    <text evidence="9">The sequence shown here is derived from an EMBL/GenBank/DDBJ whole genome shotgun (WGS) entry which is preliminary data.</text>
</comment>
<keyword evidence="5" id="KW-0862">Zinc</keyword>
<dbReference type="InterPro" id="IPR013087">
    <property type="entry name" value="Znf_C2H2_type"/>
</dbReference>
<keyword evidence="6" id="KW-0539">Nucleus</keyword>
<dbReference type="InterPro" id="IPR050527">
    <property type="entry name" value="Snail/Krueppel_Znf"/>
</dbReference>
<organism evidence="9 10">
    <name type="scientific">Mytilus edulis</name>
    <name type="common">Blue mussel</name>
    <dbReference type="NCBI Taxonomy" id="6550"/>
    <lineage>
        <taxon>Eukaryota</taxon>
        <taxon>Metazoa</taxon>
        <taxon>Spiralia</taxon>
        <taxon>Lophotrochozoa</taxon>
        <taxon>Mollusca</taxon>
        <taxon>Bivalvia</taxon>
        <taxon>Autobranchia</taxon>
        <taxon>Pteriomorphia</taxon>
        <taxon>Mytilida</taxon>
        <taxon>Mytiloidea</taxon>
        <taxon>Mytilidae</taxon>
        <taxon>Mytilinae</taxon>
        <taxon>Mytilus</taxon>
    </lineage>
</organism>
<feature type="domain" description="C2H2-type" evidence="8">
    <location>
        <begin position="579"/>
        <end position="606"/>
    </location>
</feature>
<dbReference type="GO" id="GO:0008270">
    <property type="term" value="F:zinc ion binding"/>
    <property type="evidence" value="ECO:0007669"/>
    <property type="project" value="UniProtKB-KW"/>
</dbReference>
<keyword evidence="3" id="KW-0677">Repeat</keyword>
<accession>A0A8S3UUA4</accession>
<feature type="domain" description="C2H2-type" evidence="8">
    <location>
        <begin position="606"/>
        <end position="633"/>
    </location>
</feature>
<evidence type="ECO:0000256" key="6">
    <source>
        <dbReference type="ARBA" id="ARBA00023242"/>
    </source>
</evidence>
<evidence type="ECO:0000256" key="1">
    <source>
        <dbReference type="ARBA" id="ARBA00004123"/>
    </source>
</evidence>
<dbReference type="GO" id="GO:0000978">
    <property type="term" value="F:RNA polymerase II cis-regulatory region sequence-specific DNA binding"/>
    <property type="evidence" value="ECO:0007669"/>
    <property type="project" value="TreeGrafter"/>
</dbReference>
<reference evidence="9" key="1">
    <citation type="submission" date="2021-03" db="EMBL/GenBank/DDBJ databases">
        <authorList>
            <person name="Bekaert M."/>
        </authorList>
    </citation>
    <scope>NUCLEOTIDE SEQUENCE</scope>
</reference>
<dbReference type="OrthoDB" id="10004641at2759"/>
<name>A0A8S3UUA4_MYTED</name>
<evidence type="ECO:0000256" key="4">
    <source>
        <dbReference type="ARBA" id="ARBA00022771"/>
    </source>
</evidence>
<evidence type="ECO:0000313" key="10">
    <source>
        <dbReference type="Proteomes" id="UP000683360"/>
    </source>
</evidence>
<proteinExistence type="predicted"/>
<dbReference type="GO" id="GO:0005634">
    <property type="term" value="C:nucleus"/>
    <property type="evidence" value="ECO:0007669"/>
    <property type="project" value="UniProtKB-SubCell"/>
</dbReference>
<evidence type="ECO:0000256" key="2">
    <source>
        <dbReference type="ARBA" id="ARBA00022723"/>
    </source>
</evidence>
<dbReference type="SMART" id="SM00355">
    <property type="entry name" value="ZnF_C2H2"/>
    <property type="match status" value="3"/>
</dbReference>
<dbReference type="PANTHER" id="PTHR24388">
    <property type="entry name" value="ZINC FINGER PROTEIN"/>
    <property type="match status" value="1"/>
</dbReference>
<dbReference type="PROSITE" id="PS00028">
    <property type="entry name" value="ZINC_FINGER_C2H2_1"/>
    <property type="match status" value="2"/>
</dbReference>